<reference evidence="3" key="2">
    <citation type="submission" date="2021-04" db="EMBL/GenBank/DDBJ databases">
        <authorList>
            <person name="Gilroy R."/>
        </authorList>
    </citation>
    <scope>NUCLEOTIDE SEQUENCE</scope>
    <source>
        <strain evidence="3">ChiSjej5B23-2810</strain>
    </source>
</reference>
<dbReference type="Pfam" id="PF00106">
    <property type="entry name" value="adh_short"/>
    <property type="match status" value="1"/>
</dbReference>
<dbReference type="EMBL" id="DWWN01000053">
    <property type="protein sequence ID" value="HJC46057.1"/>
    <property type="molecule type" value="Genomic_DNA"/>
</dbReference>
<dbReference type="PANTHER" id="PTHR43008">
    <property type="entry name" value="BENZIL REDUCTASE"/>
    <property type="match status" value="1"/>
</dbReference>
<comment type="similarity">
    <text evidence="1">Belongs to the short-chain dehydrogenases/reductases (SDR) family.</text>
</comment>
<evidence type="ECO:0000256" key="1">
    <source>
        <dbReference type="ARBA" id="ARBA00006484"/>
    </source>
</evidence>
<sequence length="252" mass="27276">MANIVIVGGNQGIGYYMVERLLQQGHSVAVLDLDVSALKKLQATHPQNLLPAVADARDFASIQQGVDQTLQAFGNIDAAIHNACLCTFESEPDSDCSVYQKVIDVNFFGALRLAKSVLPSMRKAGKGRVIFTSSGVGVTGFANISPYASSKGAIESLAKCLEIENLRYGISFHLFHPPLTDTASAAGLPIPKEFKANAQKVGYGLADHLWSKKFVICHSTAQLLQIKLSYRHPLRIGKMMTKMTERAAQNGQ</sequence>
<proteinExistence type="inferred from homology"/>
<dbReference type="AlphaFoldDB" id="A0A9D2P9T7"/>
<accession>A0A9D2P9T7</accession>
<reference evidence="3" key="1">
    <citation type="journal article" date="2021" name="PeerJ">
        <title>Extensive microbial diversity within the chicken gut microbiome revealed by metagenomics and culture.</title>
        <authorList>
            <person name="Gilroy R."/>
            <person name="Ravi A."/>
            <person name="Getino M."/>
            <person name="Pursley I."/>
            <person name="Horton D.L."/>
            <person name="Alikhan N.F."/>
            <person name="Baker D."/>
            <person name="Gharbi K."/>
            <person name="Hall N."/>
            <person name="Watson M."/>
            <person name="Adriaenssens E.M."/>
            <person name="Foster-Nyarko E."/>
            <person name="Jarju S."/>
            <person name="Secka A."/>
            <person name="Antonio M."/>
            <person name="Oren A."/>
            <person name="Chaudhuri R.R."/>
            <person name="La Ragione R."/>
            <person name="Hildebrand F."/>
            <person name="Pallen M.J."/>
        </authorList>
    </citation>
    <scope>NUCLEOTIDE SEQUENCE</scope>
    <source>
        <strain evidence="3">ChiSjej5B23-2810</strain>
    </source>
</reference>
<comment type="caution">
    <text evidence="3">The sequence shown here is derived from an EMBL/GenBank/DDBJ whole genome shotgun (WGS) entry which is preliminary data.</text>
</comment>
<evidence type="ECO:0000313" key="3">
    <source>
        <dbReference type="EMBL" id="HJC46057.1"/>
    </source>
</evidence>
<protein>
    <submittedName>
        <fullName evidence="3">SDR family NAD(P)-dependent oxidoreductase</fullName>
    </submittedName>
</protein>
<dbReference type="Proteomes" id="UP000823906">
    <property type="component" value="Unassembled WGS sequence"/>
</dbReference>
<dbReference type="SUPFAM" id="SSF51735">
    <property type="entry name" value="NAD(P)-binding Rossmann-fold domains"/>
    <property type="match status" value="1"/>
</dbReference>
<organism evidence="3 4">
    <name type="scientific">Candidatus Faecalibacterium faecigallinarum</name>
    <dbReference type="NCBI Taxonomy" id="2838577"/>
    <lineage>
        <taxon>Bacteria</taxon>
        <taxon>Bacillati</taxon>
        <taxon>Bacillota</taxon>
        <taxon>Clostridia</taxon>
        <taxon>Eubacteriales</taxon>
        <taxon>Oscillospiraceae</taxon>
        <taxon>Faecalibacterium</taxon>
    </lineage>
</organism>
<dbReference type="InterPro" id="IPR002347">
    <property type="entry name" value="SDR_fam"/>
</dbReference>
<name>A0A9D2P9T7_9FIRM</name>
<gene>
    <name evidence="3" type="ORF">H9703_08010</name>
</gene>
<keyword evidence="2" id="KW-0560">Oxidoreductase</keyword>
<dbReference type="InterPro" id="IPR036291">
    <property type="entry name" value="NAD(P)-bd_dom_sf"/>
</dbReference>
<evidence type="ECO:0000256" key="2">
    <source>
        <dbReference type="ARBA" id="ARBA00023002"/>
    </source>
</evidence>
<dbReference type="PANTHER" id="PTHR43008:SF8">
    <property type="entry name" value="BENZIL REDUCTASE ((S)-BENZOIN FORMING) IRC24"/>
    <property type="match status" value="1"/>
</dbReference>
<evidence type="ECO:0000313" key="4">
    <source>
        <dbReference type="Proteomes" id="UP000823906"/>
    </source>
</evidence>
<dbReference type="PRINTS" id="PR00081">
    <property type="entry name" value="GDHRDH"/>
</dbReference>
<dbReference type="GO" id="GO:0050664">
    <property type="term" value="F:oxidoreductase activity, acting on NAD(P)H, oxygen as acceptor"/>
    <property type="evidence" value="ECO:0007669"/>
    <property type="project" value="TreeGrafter"/>
</dbReference>
<dbReference type="Gene3D" id="3.40.50.720">
    <property type="entry name" value="NAD(P)-binding Rossmann-like Domain"/>
    <property type="match status" value="1"/>
</dbReference>